<feature type="compositionally biased region" description="Polar residues" evidence="1">
    <location>
        <begin position="8"/>
        <end position="17"/>
    </location>
</feature>
<accession>A0A9X0BI72</accession>
<organism evidence="2 3">
    <name type="scientific">Penicillium desertorum</name>
    <dbReference type="NCBI Taxonomy" id="1303715"/>
    <lineage>
        <taxon>Eukaryota</taxon>
        <taxon>Fungi</taxon>
        <taxon>Dikarya</taxon>
        <taxon>Ascomycota</taxon>
        <taxon>Pezizomycotina</taxon>
        <taxon>Eurotiomycetes</taxon>
        <taxon>Eurotiomycetidae</taxon>
        <taxon>Eurotiales</taxon>
        <taxon>Aspergillaceae</taxon>
        <taxon>Penicillium</taxon>
    </lineage>
</organism>
<dbReference type="AlphaFoldDB" id="A0A9X0BI72"/>
<proteinExistence type="predicted"/>
<evidence type="ECO:0000256" key="1">
    <source>
        <dbReference type="SAM" id="MobiDB-lite"/>
    </source>
</evidence>
<dbReference type="EMBL" id="JAPWDO010000006">
    <property type="protein sequence ID" value="KAJ5465775.1"/>
    <property type="molecule type" value="Genomic_DNA"/>
</dbReference>
<reference evidence="2" key="2">
    <citation type="journal article" date="2023" name="IMA Fungus">
        <title>Comparative genomic study of the Penicillium genus elucidates a diverse pangenome and 15 lateral gene transfer events.</title>
        <authorList>
            <person name="Petersen C."/>
            <person name="Sorensen T."/>
            <person name="Nielsen M.R."/>
            <person name="Sondergaard T.E."/>
            <person name="Sorensen J.L."/>
            <person name="Fitzpatrick D.A."/>
            <person name="Frisvad J.C."/>
            <person name="Nielsen K.L."/>
        </authorList>
    </citation>
    <scope>NUCLEOTIDE SEQUENCE</scope>
    <source>
        <strain evidence="2">IBT 17660</strain>
    </source>
</reference>
<keyword evidence="3" id="KW-1185">Reference proteome</keyword>
<feature type="region of interest" description="Disordered" evidence="1">
    <location>
        <begin position="1"/>
        <end position="22"/>
    </location>
</feature>
<evidence type="ECO:0000313" key="3">
    <source>
        <dbReference type="Proteomes" id="UP001147760"/>
    </source>
</evidence>
<reference evidence="2" key="1">
    <citation type="submission" date="2022-12" db="EMBL/GenBank/DDBJ databases">
        <authorList>
            <person name="Petersen C."/>
        </authorList>
    </citation>
    <scope>NUCLEOTIDE SEQUENCE</scope>
    <source>
        <strain evidence="2">IBT 17660</strain>
    </source>
</reference>
<name>A0A9X0BI72_9EURO</name>
<comment type="caution">
    <text evidence="2">The sequence shown here is derived from an EMBL/GenBank/DDBJ whole genome shotgun (WGS) entry which is preliminary data.</text>
</comment>
<sequence>MNPAKTAGHQSGLSSQNDLKENNEELPTRVISANGDLILEYIAPSDSSSSPTRRKWQVASEHLTSHSPYFQALLDPTKFSEGRQFIAQKLAWNETKIPGSASQYALPTVRLPSVHSTSMCGEDAIELFLKILCLDSFGEAERTVFENELKTQSTSLIARMIDLADSMNSPRAVQDVLQRIGYLYGKSKPALLARFNAALLSMKEDRIRQIIFISAFLNDSRLTRIMTHTLLVMGSRFWVNGIDVPEEESLRWKYLRNGLEGEFPECILVSSRSLNHLSAEEIYCRRQYVLNTITDLQAHFLRVYGGMEETDSARSAAKNRTLGAAFTASAHALFQSRQFQCRGGFNNASQCDLFQLGQMVRFFSMRARTIFLGSTLIDPDFDSAPNDADHMAGESMSDQPPGPPSDITAVIASIKQYPDYAIDEAHTGCGVRRRIMPALECIEKFVWDDRGLLGVTPVISDIAVSDPSRPSKWTRWADFTRKKHTVDISFARVTAVYYPSAPSKNQATRSTPQEELGRLLFTAARRDWSAAGSG</sequence>
<dbReference type="Proteomes" id="UP001147760">
    <property type="component" value="Unassembled WGS sequence"/>
</dbReference>
<gene>
    <name evidence="2" type="ORF">N7530_009562</name>
</gene>
<evidence type="ECO:0000313" key="2">
    <source>
        <dbReference type="EMBL" id="KAJ5465775.1"/>
    </source>
</evidence>
<feature type="region of interest" description="Disordered" evidence="1">
    <location>
        <begin position="383"/>
        <end position="403"/>
    </location>
</feature>
<protein>
    <recommendedName>
        <fullName evidence="4">BTB domain-containing protein</fullName>
    </recommendedName>
</protein>
<evidence type="ECO:0008006" key="4">
    <source>
        <dbReference type="Google" id="ProtNLM"/>
    </source>
</evidence>
<dbReference type="OrthoDB" id="5398371at2759"/>